<organism evidence="15">
    <name type="scientific">Timema monikensis</name>
    <dbReference type="NCBI Taxonomy" id="170555"/>
    <lineage>
        <taxon>Eukaryota</taxon>
        <taxon>Metazoa</taxon>
        <taxon>Ecdysozoa</taxon>
        <taxon>Arthropoda</taxon>
        <taxon>Hexapoda</taxon>
        <taxon>Insecta</taxon>
        <taxon>Pterygota</taxon>
        <taxon>Neoptera</taxon>
        <taxon>Polyneoptera</taxon>
        <taxon>Phasmatodea</taxon>
        <taxon>Timematodea</taxon>
        <taxon>Timematoidea</taxon>
        <taxon>Timematidae</taxon>
        <taxon>Timema</taxon>
    </lineage>
</organism>
<keyword evidence="6" id="KW-0443">Lipid metabolism</keyword>
<evidence type="ECO:0000313" key="15">
    <source>
        <dbReference type="EMBL" id="CAD7425456.1"/>
    </source>
</evidence>
<dbReference type="FunFam" id="3.20.20.190:FF:000017">
    <property type="entry name" value="glycerophosphodiester phosphodiesterase domain-containing protein 1"/>
    <property type="match status" value="1"/>
</dbReference>
<protein>
    <recommendedName>
        <fullName evidence="14">GP-PDE domain-containing protein</fullName>
    </recommendedName>
</protein>
<comment type="catalytic activity">
    <reaction evidence="11">
        <text>1-O-(1Z-octadecenyl)-sn-glycero-3-phospho-N-hexadecanoyl-ethanolamine + H2O = 1-O-(1Z-octadecenyl)-sn-glycero-3-phosphate + N-hexadecanoylethanolamine + H(+)</text>
        <dbReference type="Rhea" id="RHEA:53184"/>
        <dbReference type="ChEBI" id="CHEBI:15377"/>
        <dbReference type="ChEBI" id="CHEBI:15378"/>
        <dbReference type="ChEBI" id="CHEBI:71464"/>
        <dbReference type="ChEBI" id="CHEBI:137009"/>
        <dbReference type="ChEBI" id="CHEBI:137017"/>
    </reaction>
    <physiologicalReaction direction="left-to-right" evidence="11">
        <dbReference type="Rhea" id="RHEA:53185"/>
    </physiologicalReaction>
</comment>
<feature type="domain" description="GP-PDE" evidence="14">
    <location>
        <begin position="34"/>
        <end position="287"/>
    </location>
</feature>
<dbReference type="GO" id="GO:0005789">
    <property type="term" value="C:endoplasmic reticulum membrane"/>
    <property type="evidence" value="ECO:0007669"/>
    <property type="project" value="TreeGrafter"/>
</dbReference>
<evidence type="ECO:0000259" key="14">
    <source>
        <dbReference type="PROSITE" id="PS51704"/>
    </source>
</evidence>
<gene>
    <name evidence="15" type="ORF">TMSB3V08_LOCUS2365</name>
</gene>
<evidence type="ECO:0000256" key="6">
    <source>
        <dbReference type="ARBA" id="ARBA00023098"/>
    </source>
</evidence>
<dbReference type="Pfam" id="PF03009">
    <property type="entry name" value="GDPD"/>
    <property type="match status" value="1"/>
</dbReference>
<dbReference type="GO" id="GO:0004622">
    <property type="term" value="F:phosphatidylcholine lysophospholipase activity"/>
    <property type="evidence" value="ECO:0007669"/>
    <property type="project" value="TreeGrafter"/>
</dbReference>
<name>A0A7R9E104_9NEOP</name>
<dbReference type="InterPro" id="IPR052271">
    <property type="entry name" value="GDPD-Related"/>
</dbReference>
<feature type="transmembrane region" description="Helical" evidence="13">
    <location>
        <begin position="45"/>
        <end position="67"/>
    </location>
</feature>
<keyword evidence="4" id="KW-0378">Hydrolase</keyword>
<evidence type="ECO:0000256" key="2">
    <source>
        <dbReference type="ARBA" id="ARBA00007277"/>
    </source>
</evidence>
<evidence type="ECO:0000256" key="7">
    <source>
        <dbReference type="ARBA" id="ARBA00023136"/>
    </source>
</evidence>
<dbReference type="AlphaFoldDB" id="A0A7R9E104"/>
<dbReference type="GO" id="GO:0008081">
    <property type="term" value="F:phosphoric diester hydrolase activity"/>
    <property type="evidence" value="ECO:0007669"/>
    <property type="project" value="InterPro"/>
</dbReference>
<feature type="transmembrane region" description="Helical" evidence="13">
    <location>
        <begin position="6"/>
        <end position="24"/>
    </location>
</feature>
<dbReference type="InterPro" id="IPR017946">
    <property type="entry name" value="PLC-like_Pdiesterase_TIM-brl"/>
</dbReference>
<evidence type="ECO:0000256" key="4">
    <source>
        <dbReference type="ARBA" id="ARBA00022801"/>
    </source>
</evidence>
<dbReference type="Gene3D" id="3.20.20.190">
    <property type="entry name" value="Phosphatidylinositol (PI) phosphodiesterase"/>
    <property type="match status" value="1"/>
</dbReference>
<evidence type="ECO:0000256" key="8">
    <source>
        <dbReference type="ARBA" id="ARBA00036083"/>
    </source>
</evidence>
<comment type="subcellular location">
    <subcellularLocation>
        <location evidence="1">Membrane</location>
    </subcellularLocation>
</comment>
<evidence type="ECO:0000256" key="11">
    <source>
        <dbReference type="ARBA" id="ARBA00048580"/>
    </source>
</evidence>
<dbReference type="CDD" id="cd08612">
    <property type="entry name" value="GDPD_GDE4"/>
    <property type="match status" value="1"/>
</dbReference>
<dbReference type="InterPro" id="IPR030395">
    <property type="entry name" value="GP_PDE_dom"/>
</dbReference>
<dbReference type="EMBL" id="OB792955">
    <property type="protein sequence ID" value="CAD7425456.1"/>
    <property type="molecule type" value="Genomic_DNA"/>
</dbReference>
<dbReference type="GO" id="GO:0046475">
    <property type="term" value="P:glycerophospholipid catabolic process"/>
    <property type="evidence" value="ECO:0007669"/>
    <property type="project" value="TreeGrafter"/>
</dbReference>
<dbReference type="PANTHER" id="PTHR42758">
    <property type="entry name" value="PHOSPHATIDYLGLYCEROL PHOSPHOLIPASE C"/>
    <property type="match status" value="1"/>
</dbReference>
<evidence type="ECO:0000256" key="12">
    <source>
        <dbReference type="ARBA" id="ARBA00048947"/>
    </source>
</evidence>
<comment type="similarity">
    <text evidence="2">Belongs to the glycerophosphoryl diester phosphodiesterase family.</text>
</comment>
<reference evidence="15" key="1">
    <citation type="submission" date="2020-11" db="EMBL/GenBank/DDBJ databases">
        <authorList>
            <person name="Tran Van P."/>
        </authorList>
    </citation>
    <scope>NUCLEOTIDE SEQUENCE</scope>
</reference>
<proteinExistence type="inferred from homology"/>
<dbReference type="PANTHER" id="PTHR42758:SF2">
    <property type="entry name" value="PHOSPHATIDYLGLYCEROL PHOSPHOLIPASE C"/>
    <property type="match status" value="1"/>
</dbReference>
<evidence type="ECO:0000256" key="10">
    <source>
        <dbReference type="ARBA" id="ARBA00047538"/>
    </source>
</evidence>
<comment type="catalytic activity">
    <reaction evidence="10">
        <text>N-hexadecanoyl-1-(9Z-octadecenoyl)-sn-glycero-3-phosphoethanolamine + H2O = N-hexadecanoylethanolamine + 1-(9Z-octadecenoyl)-sn-glycero-3-phosphate + H(+)</text>
        <dbReference type="Rhea" id="RHEA:53168"/>
        <dbReference type="ChEBI" id="CHEBI:15377"/>
        <dbReference type="ChEBI" id="CHEBI:15378"/>
        <dbReference type="ChEBI" id="CHEBI:71464"/>
        <dbReference type="ChEBI" id="CHEBI:74544"/>
        <dbReference type="ChEBI" id="CHEBI:85217"/>
    </reaction>
    <physiologicalReaction direction="left-to-right" evidence="10">
        <dbReference type="Rhea" id="RHEA:53169"/>
    </physiologicalReaction>
</comment>
<keyword evidence="5 13" id="KW-1133">Transmembrane helix</keyword>
<dbReference type="PROSITE" id="PS51704">
    <property type="entry name" value="GP_PDE"/>
    <property type="match status" value="1"/>
</dbReference>
<evidence type="ECO:0000256" key="1">
    <source>
        <dbReference type="ARBA" id="ARBA00004370"/>
    </source>
</evidence>
<evidence type="ECO:0000256" key="13">
    <source>
        <dbReference type="SAM" id="Phobius"/>
    </source>
</evidence>
<sequence>MVYFAIFGGYVITSLVLFKYPNLIHKKKELKFKCRHISHRGGEEYFLTAIITYVKLYTMIILEHLVLACLNGTEMLELDCHLTKDGEVVISHDDNLQRSTGYNYSISQLTYKELPLLKTELPLDFIPEDPKERRFTLLRDVFQEFPGIPINIDIKVNDDNLIRKVSDLIKQYHREEITVWGNFSDVITRKCYSENPRVNLLFSMWRVVNLVALLYSGLLPFVPLKETHLEIFLPSIYSRRSLFEHLSKRGIQCYMWVLNSEDEFKTAFELGATGVITDYPTKLRKFLEDNSQYR</sequence>
<keyword evidence="3 13" id="KW-0812">Transmembrane</keyword>
<comment type="catalytic activity">
    <reaction evidence="12">
        <text>N,1-di-(9Z-octadecenoyl)-sn-glycero-3-phosphoethanolamine + H2O = N-(9Z-octadecenoyl) ethanolamine + 1-(9Z-octadecenoyl)-sn-glycero-3-phosphate + H(+)</text>
        <dbReference type="Rhea" id="RHEA:56460"/>
        <dbReference type="ChEBI" id="CHEBI:15377"/>
        <dbReference type="ChEBI" id="CHEBI:15378"/>
        <dbReference type="ChEBI" id="CHEBI:71466"/>
        <dbReference type="ChEBI" id="CHEBI:74544"/>
        <dbReference type="ChEBI" id="CHEBI:85222"/>
    </reaction>
    <physiologicalReaction direction="left-to-right" evidence="12">
        <dbReference type="Rhea" id="RHEA:56461"/>
    </physiologicalReaction>
</comment>
<evidence type="ECO:0000256" key="3">
    <source>
        <dbReference type="ARBA" id="ARBA00022692"/>
    </source>
</evidence>
<dbReference type="SUPFAM" id="SSF51695">
    <property type="entry name" value="PLC-like phosphodiesterases"/>
    <property type="match status" value="1"/>
</dbReference>
<keyword evidence="7 13" id="KW-0472">Membrane</keyword>
<comment type="catalytic activity">
    <reaction evidence="9">
        <text>N-(5Z,8Z,11Z,14Z-eicosatetraenoyl)-1-(9Z-octadecenoyl)-sn-glycero-3-phosphoethanolamine + H2O = N-(5Z,8Z,11Z,14Z-eicosatetraenoyl)-ethanolamine + 1-(9Z-octadecenoyl)-sn-glycero-3-phosphate + H(+)</text>
        <dbReference type="Rhea" id="RHEA:45544"/>
        <dbReference type="ChEBI" id="CHEBI:2700"/>
        <dbReference type="ChEBI" id="CHEBI:15377"/>
        <dbReference type="ChEBI" id="CHEBI:15378"/>
        <dbReference type="ChEBI" id="CHEBI:74544"/>
        <dbReference type="ChEBI" id="CHEBI:85223"/>
    </reaction>
    <physiologicalReaction direction="left-to-right" evidence="9">
        <dbReference type="Rhea" id="RHEA:45545"/>
    </physiologicalReaction>
</comment>
<accession>A0A7R9E104</accession>
<evidence type="ECO:0000256" key="5">
    <source>
        <dbReference type="ARBA" id="ARBA00022989"/>
    </source>
</evidence>
<comment type="catalytic activity">
    <reaction evidence="8">
        <text>1-O-hexadecyl-sn-glycero-3-phosphocholine + H2O = 1-O-hexadecyl-sn-glycero-3-phosphate + choline + H(+)</text>
        <dbReference type="Rhea" id="RHEA:41143"/>
        <dbReference type="ChEBI" id="CHEBI:15354"/>
        <dbReference type="ChEBI" id="CHEBI:15377"/>
        <dbReference type="ChEBI" id="CHEBI:15378"/>
        <dbReference type="ChEBI" id="CHEBI:64496"/>
        <dbReference type="ChEBI" id="CHEBI:77580"/>
    </reaction>
    <physiologicalReaction direction="left-to-right" evidence="8">
        <dbReference type="Rhea" id="RHEA:41144"/>
    </physiologicalReaction>
</comment>
<evidence type="ECO:0000256" key="9">
    <source>
        <dbReference type="ARBA" id="ARBA00047392"/>
    </source>
</evidence>